<evidence type="ECO:0000313" key="1">
    <source>
        <dbReference type="EMBL" id="ARU55679.1"/>
    </source>
</evidence>
<dbReference type="CDD" id="cd02440">
    <property type="entry name" value="AdoMet_MTases"/>
    <property type="match status" value="1"/>
</dbReference>
<dbReference type="Pfam" id="PF13489">
    <property type="entry name" value="Methyltransf_23"/>
    <property type="match status" value="1"/>
</dbReference>
<dbReference type="PANTHER" id="PTHR43861">
    <property type="entry name" value="TRANS-ACONITATE 2-METHYLTRANSFERASE-RELATED"/>
    <property type="match status" value="1"/>
</dbReference>
<protein>
    <submittedName>
        <fullName evidence="1">SAM-dependent methyltransferase</fullName>
    </submittedName>
</protein>
<accession>A0A1Y0I652</accession>
<dbReference type="RefSeq" id="WP_087460755.1">
    <property type="nucleotide sequence ID" value="NZ_CP021425.1"/>
</dbReference>
<keyword evidence="1" id="KW-0808">Transferase</keyword>
<keyword evidence="1" id="KW-0489">Methyltransferase</keyword>
<sequence>MDHSIRFWDRIAERYAKKPIADEHSYQQKLRLTQDYLQPDMKVLEYGCGTGSTALIHAPQVTQYTAIDASSKMIAIAKRKQDQSNLDQNVNLEFKVATLNEYKNASGAYDAVLALNILHLLKDWEAAIEQSFKLLKPGGVFISSTACIAEANILMGWVLKYMLPVGHFLRLLPSVEVFSQRKLERSLRETGFQIQHTWSAEKSREVCFIIATKPDTEKNSITGVAE</sequence>
<dbReference type="EMBL" id="CP021425">
    <property type="protein sequence ID" value="ARU55679.1"/>
    <property type="molecule type" value="Genomic_DNA"/>
</dbReference>
<dbReference type="SUPFAM" id="SSF53335">
    <property type="entry name" value="S-adenosyl-L-methionine-dependent methyltransferases"/>
    <property type="match status" value="1"/>
</dbReference>
<dbReference type="GO" id="GO:0008168">
    <property type="term" value="F:methyltransferase activity"/>
    <property type="evidence" value="ECO:0007669"/>
    <property type="project" value="UniProtKB-KW"/>
</dbReference>
<organism evidence="1 2">
    <name type="scientific">Oleiphilus messinensis</name>
    <dbReference type="NCBI Taxonomy" id="141451"/>
    <lineage>
        <taxon>Bacteria</taxon>
        <taxon>Pseudomonadati</taxon>
        <taxon>Pseudomonadota</taxon>
        <taxon>Gammaproteobacteria</taxon>
        <taxon>Oceanospirillales</taxon>
        <taxon>Oleiphilaceae</taxon>
        <taxon>Oleiphilus</taxon>
    </lineage>
</organism>
<reference evidence="1 2" key="1">
    <citation type="submission" date="2017-05" db="EMBL/GenBank/DDBJ databases">
        <title>Genomic insights into alkan degradation activity of Oleiphilus messinensis.</title>
        <authorList>
            <person name="Kozyavkin S.A."/>
            <person name="Slesarev A.I."/>
            <person name="Golyshin P.N."/>
            <person name="Korzhenkov A."/>
            <person name="Golyshina O.N."/>
            <person name="Toshchakov S.V."/>
        </authorList>
    </citation>
    <scope>NUCLEOTIDE SEQUENCE [LARGE SCALE GENOMIC DNA]</scope>
    <source>
        <strain evidence="1 2">ME102</strain>
    </source>
</reference>
<dbReference type="Proteomes" id="UP000196027">
    <property type="component" value="Chromosome"/>
</dbReference>
<dbReference type="GO" id="GO:0032259">
    <property type="term" value="P:methylation"/>
    <property type="evidence" value="ECO:0007669"/>
    <property type="project" value="UniProtKB-KW"/>
</dbReference>
<proteinExistence type="predicted"/>
<evidence type="ECO:0000313" key="2">
    <source>
        <dbReference type="Proteomes" id="UP000196027"/>
    </source>
</evidence>
<dbReference type="OrthoDB" id="5642573at2"/>
<dbReference type="InterPro" id="IPR029063">
    <property type="entry name" value="SAM-dependent_MTases_sf"/>
</dbReference>
<keyword evidence="2" id="KW-1185">Reference proteome</keyword>
<gene>
    <name evidence="1" type="ORF">OLMES_1604</name>
</gene>
<dbReference type="AlphaFoldDB" id="A0A1Y0I652"/>
<dbReference type="KEGG" id="ome:OLMES_1604"/>
<dbReference type="Gene3D" id="3.40.50.150">
    <property type="entry name" value="Vaccinia Virus protein VP39"/>
    <property type="match status" value="1"/>
</dbReference>
<name>A0A1Y0I652_9GAMM</name>